<keyword evidence="3" id="KW-0998">Cell outer membrane</keyword>
<name>A0A2K8L045_MARES</name>
<evidence type="ECO:0000256" key="5">
    <source>
        <dbReference type="SAM" id="Coils"/>
    </source>
</evidence>
<feature type="coiled-coil region" evidence="5">
    <location>
        <begin position="79"/>
        <end position="107"/>
    </location>
</feature>
<keyword evidence="9" id="KW-1185">Reference proteome</keyword>
<dbReference type="SUPFAM" id="SSF103088">
    <property type="entry name" value="OmpA-like"/>
    <property type="match status" value="1"/>
</dbReference>
<dbReference type="PROSITE" id="PS51257">
    <property type="entry name" value="PROKAR_LIPOPROTEIN"/>
    <property type="match status" value="1"/>
</dbReference>
<dbReference type="EMBL" id="CP018799">
    <property type="protein sequence ID" value="ATX80573.1"/>
    <property type="molecule type" value="Genomic_DNA"/>
</dbReference>
<organism evidence="8 9">
    <name type="scientific">Mariprofundus aestuarium</name>
    <dbReference type="NCBI Taxonomy" id="1921086"/>
    <lineage>
        <taxon>Bacteria</taxon>
        <taxon>Pseudomonadati</taxon>
        <taxon>Pseudomonadota</taxon>
        <taxon>Candidatius Mariprofundia</taxon>
        <taxon>Mariprofundales</taxon>
        <taxon>Mariprofundaceae</taxon>
        <taxon>Mariprofundus</taxon>
    </lineage>
</organism>
<dbReference type="PRINTS" id="PR01021">
    <property type="entry name" value="OMPADOMAIN"/>
</dbReference>
<evidence type="ECO:0000256" key="1">
    <source>
        <dbReference type="ARBA" id="ARBA00004442"/>
    </source>
</evidence>
<comment type="subcellular location">
    <subcellularLocation>
        <location evidence="1">Cell outer membrane</location>
    </subcellularLocation>
</comment>
<keyword evidence="2 4" id="KW-0472">Membrane</keyword>
<reference evidence="8 9" key="1">
    <citation type="submission" date="2016-12" db="EMBL/GenBank/DDBJ databases">
        <title>Isolation and genomic insights into novel planktonic Zetaproteobacteria from stratified waters of the Chesapeake Bay.</title>
        <authorList>
            <person name="McAllister S.M."/>
            <person name="Kato S."/>
            <person name="Chan C.S."/>
            <person name="Chiu B.K."/>
            <person name="Field E.K."/>
        </authorList>
    </citation>
    <scope>NUCLEOTIDE SEQUENCE [LARGE SCALE GENOMIC DNA]</scope>
    <source>
        <strain evidence="8 9">CP-5</strain>
    </source>
</reference>
<dbReference type="OrthoDB" id="5296103at2"/>
<gene>
    <name evidence="8" type="ORF">Ga0123461_2167</name>
</gene>
<dbReference type="InterPro" id="IPR006690">
    <property type="entry name" value="OMPA-like_CS"/>
</dbReference>
<evidence type="ECO:0000259" key="7">
    <source>
        <dbReference type="PROSITE" id="PS51123"/>
    </source>
</evidence>
<dbReference type="InterPro" id="IPR036737">
    <property type="entry name" value="OmpA-like_sf"/>
</dbReference>
<dbReference type="PROSITE" id="PS51123">
    <property type="entry name" value="OMPA_2"/>
    <property type="match status" value="1"/>
</dbReference>
<accession>A0A2K8L045</accession>
<proteinExistence type="predicted"/>
<dbReference type="InterPro" id="IPR006665">
    <property type="entry name" value="OmpA-like"/>
</dbReference>
<dbReference type="GO" id="GO:0009279">
    <property type="term" value="C:cell outer membrane"/>
    <property type="evidence" value="ECO:0007669"/>
    <property type="project" value="UniProtKB-SubCell"/>
</dbReference>
<dbReference type="InterPro" id="IPR006664">
    <property type="entry name" value="OMP_bac"/>
</dbReference>
<dbReference type="Pfam" id="PF13441">
    <property type="entry name" value="Gly-zipper_YMGG"/>
    <property type="match status" value="1"/>
</dbReference>
<evidence type="ECO:0000256" key="3">
    <source>
        <dbReference type="ARBA" id="ARBA00023237"/>
    </source>
</evidence>
<evidence type="ECO:0000256" key="2">
    <source>
        <dbReference type="ARBA" id="ARBA00023136"/>
    </source>
</evidence>
<evidence type="ECO:0000313" key="8">
    <source>
        <dbReference type="EMBL" id="ATX80573.1"/>
    </source>
</evidence>
<dbReference type="InterPro" id="IPR027367">
    <property type="entry name" value="Gly-zipper_YMGG"/>
</dbReference>
<dbReference type="InterPro" id="IPR050330">
    <property type="entry name" value="Bact_OuterMem_StrucFunc"/>
</dbReference>
<feature type="domain" description="OmpA-like" evidence="7">
    <location>
        <begin position="106"/>
        <end position="223"/>
    </location>
</feature>
<dbReference type="PANTHER" id="PTHR30329:SF21">
    <property type="entry name" value="LIPOPROTEIN YIAD-RELATED"/>
    <property type="match status" value="1"/>
</dbReference>
<keyword evidence="5" id="KW-0175">Coiled coil</keyword>
<dbReference type="PROSITE" id="PS01068">
    <property type="entry name" value="OMPA_1"/>
    <property type="match status" value="1"/>
</dbReference>
<evidence type="ECO:0000256" key="4">
    <source>
        <dbReference type="PROSITE-ProRule" id="PRU00473"/>
    </source>
</evidence>
<feature type="signal peptide" evidence="6">
    <location>
        <begin position="1"/>
        <end position="19"/>
    </location>
</feature>
<evidence type="ECO:0000256" key="6">
    <source>
        <dbReference type="SAM" id="SignalP"/>
    </source>
</evidence>
<dbReference type="KEGG" id="maes:Ga0123461_2167"/>
<sequence length="226" mass="24651">MKRVMLLMVAAGLTFTGCATTPDDPNRHTKEKAAVGATIGAIAGAVIGHQQDRSGGALRGALIGGAAGGLLGAGVGRYMDNQEAEFKRVLEEERRANQIEVERLQNENLKITMNSEVSFDYNSAQLKPAFNNTLDKVADILNRYPRTTIKITGHTDSRGSTAYNQNLSEQRANAVGWYLADRGVDSRRVIADGRGELQPRATNDTEAGRQLNRRVEMLIVPDRDIQ</sequence>
<dbReference type="Pfam" id="PF00691">
    <property type="entry name" value="OmpA"/>
    <property type="match status" value="1"/>
</dbReference>
<dbReference type="CDD" id="cd07185">
    <property type="entry name" value="OmpA_C-like"/>
    <property type="match status" value="1"/>
</dbReference>
<keyword evidence="6" id="KW-0732">Signal</keyword>
<dbReference type="Proteomes" id="UP000231701">
    <property type="component" value="Chromosome"/>
</dbReference>
<feature type="chain" id="PRO_5014655416" evidence="6">
    <location>
        <begin position="20"/>
        <end position="226"/>
    </location>
</feature>
<protein>
    <submittedName>
        <fullName evidence="8">Outer membrane protein OmpA</fullName>
    </submittedName>
</protein>
<dbReference type="Gene3D" id="3.30.1330.60">
    <property type="entry name" value="OmpA-like domain"/>
    <property type="match status" value="1"/>
</dbReference>
<dbReference type="AlphaFoldDB" id="A0A2K8L045"/>
<dbReference type="PANTHER" id="PTHR30329">
    <property type="entry name" value="STATOR ELEMENT OF FLAGELLAR MOTOR COMPLEX"/>
    <property type="match status" value="1"/>
</dbReference>
<dbReference type="RefSeq" id="WP_100278323.1">
    <property type="nucleotide sequence ID" value="NZ_CP018799.1"/>
</dbReference>
<evidence type="ECO:0000313" key="9">
    <source>
        <dbReference type="Proteomes" id="UP000231701"/>
    </source>
</evidence>